<protein>
    <submittedName>
        <fullName evidence="3">XdhC family protein</fullName>
    </submittedName>
</protein>
<dbReference type="Pfam" id="PF02625">
    <property type="entry name" value="XdhC_CoxI"/>
    <property type="match status" value="1"/>
</dbReference>
<evidence type="ECO:0000259" key="2">
    <source>
        <dbReference type="Pfam" id="PF13478"/>
    </source>
</evidence>
<dbReference type="InterPro" id="IPR027051">
    <property type="entry name" value="XdhC_Rossmann_dom"/>
</dbReference>
<reference evidence="3 4" key="1">
    <citation type="submission" date="2021-05" db="EMBL/GenBank/DDBJ databases">
        <title>Fusibacter ferrireducens sp. nov., an anaerobic, sulfur- and Fe-reducing bacterium isolated from the mangrove sediment.</title>
        <authorList>
            <person name="Qiu D."/>
        </authorList>
    </citation>
    <scope>NUCLEOTIDE SEQUENCE [LARGE SCALE GENOMIC DNA]</scope>
    <source>
        <strain evidence="3 4">DSM 12116</strain>
    </source>
</reference>
<accession>A0ABS5PTD0</accession>
<evidence type="ECO:0000313" key="4">
    <source>
        <dbReference type="Proteomes" id="UP000746471"/>
    </source>
</evidence>
<dbReference type="Pfam" id="PF13478">
    <property type="entry name" value="XdhC_C"/>
    <property type="match status" value="1"/>
</dbReference>
<name>A0ABS5PTD0_9FIRM</name>
<dbReference type="InterPro" id="IPR003777">
    <property type="entry name" value="XdhC_CoxI"/>
</dbReference>
<dbReference type="NCBIfam" id="NF045664">
    <property type="entry name" value="XdhC_rel_AOR"/>
    <property type="match status" value="1"/>
</dbReference>
<dbReference type="EMBL" id="JAHBCL010000040">
    <property type="protein sequence ID" value="MBS7528434.1"/>
    <property type="molecule type" value="Genomic_DNA"/>
</dbReference>
<organism evidence="3 4">
    <name type="scientific">Fusibacter paucivorans</name>
    <dbReference type="NCBI Taxonomy" id="76009"/>
    <lineage>
        <taxon>Bacteria</taxon>
        <taxon>Bacillati</taxon>
        <taxon>Bacillota</taxon>
        <taxon>Clostridia</taxon>
        <taxon>Eubacteriales</taxon>
        <taxon>Eubacteriales Family XII. Incertae Sedis</taxon>
        <taxon>Fusibacter</taxon>
    </lineage>
</organism>
<keyword evidence="4" id="KW-1185">Reference proteome</keyword>
<dbReference type="Gene3D" id="3.40.50.720">
    <property type="entry name" value="NAD(P)-binding Rossmann-like Domain"/>
    <property type="match status" value="1"/>
</dbReference>
<dbReference type="PANTHER" id="PTHR30388:SF6">
    <property type="entry name" value="XANTHINE DEHYDROGENASE SUBUNIT A-RELATED"/>
    <property type="match status" value="1"/>
</dbReference>
<gene>
    <name evidence="3" type="ORF">KHM83_17235</name>
</gene>
<evidence type="ECO:0000259" key="1">
    <source>
        <dbReference type="Pfam" id="PF02625"/>
    </source>
</evidence>
<dbReference type="RefSeq" id="WP_213238292.1">
    <property type="nucleotide sequence ID" value="NZ_JAHBCL010000040.1"/>
</dbReference>
<feature type="domain" description="XdhC Rossmann" evidence="2">
    <location>
        <begin position="193"/>
        <end position="336"/>
    </location>
</feature>
<comment type="caution">
    <text evidence="3">The sequence shown here is derived from an EMBL/GenBank/DDBJ whole genome shotgun (WGS) entry which is preliminary data.</text>
</comment>
<feature type="domain" description="XdhC- CoxI" evidence="1">
    <location>
        <begin position="14"/>
        <end position="73"/>
    </location>
</feature>
<dbReference type="InterPro" id="IPR052698">
    <property type="entry name" value="MoCofactor_Util/Proc"/>
</dbReference>
<sequence length="347" mass="38464">MKTLWHEMNRRLLDNEDFILATIVASHGSSPRSEGAHMLIAPDLSIWGTIGGGKLEAEAIQKSRDVFDAKASCIHAFFLTGEEAASTQMICGGEGEIVLDYYDSQNNEQRQIFSALIQNLENGQKAWLITGIMANGRRQQCLVNASKEVVGTFDCEPAFYQKMVDGPAKLSIHSDVLDEMRIFIEPIIKGSELFIFGAGHVSHKLAPIAESVDFHTTIIDDRIDFANVQRFPNSQIVLVPSLEAPMPSLGIDEDSYIVIVTRGHMHDGIILEQMLSKELAYIGMIGSKRKRDLLYKEILSKGVFTEEDLARVFSPIGIAIKAESPEEIAISIVAELIRVRAERHVSP</sequence>
<evidence type="ECO:0000313" key="3">
    <source>
        <dbReference type="EMBL" id="MBS7528434.1"/>
    </source>
</evidence>
<dbReference type="Proteomes" id="UP000746471">
    <property type="component" value="Unassembled WGS sequence"/>
</dbReference>
<proteinExistence type="predicted"/>
<dbReference type="PANTHER" id="PTHR30388">
    <property type="entry name" value="ALDEHYDE OXIDOREDUCTASE MOLYBDENUM COFACTOR ASSEMBLY PROTEIN"/>
    <property type="match status" value="1"/>
</dbReference>